<proteinExistence type="predicted"/>
<protein>
    <submittedName>
        <fullName evidence="2">Ankyrin repeat-containing domain protein</fullName>
    </submittedName>
</protein>
<keyword evidence="1" id="KW-0040">ANK repeat</keyword>
<name>A0A9P9BTU5_9PEZI</name>
<dbReference type="PROSITE" id="PS50297">
    <property type="entry name" value="ANK_REP_REGION"/>
    <property type="match status" value="1"/>
</dbReference>
<dbReference type="PANTHER" id="PTHR24133">
    <property type="entry name" value="ANKYRIN DOMAIN-CONTAINING"/>
    <property type="match status" value="1"/>
</dbReference>
<evidence type="ECO:0000256" key="1">
    <source>
        <dbReference type="PROSITE-ProRule" id="PRU00023"/>
    </source>
</evidence>
<evidence type="ECO:0000313" key="3">
    <source>
        <dbReference type="Proteomes" id="UP000756346"/>
    </source>
</evidence>
<dbReference type="SUPFAM" id="SSF48403">
    <property type="entry name" value="Ankyrin repeat"/>
    <property type="match status" value="1"/>
</dbReference>
<feature type="repeat" description="ANK" evidence="1">
    <location>
        <begin position="259"/>
        <end position="288"/>
    </location>
</feature>
<dbReference type="AlphaFoldDB" id="A0A9P9BTU5"/>
<dbReference type="GeneID" id="70181146"/>
<evidence type="ECO:0000313" key="2">
    <source>
        <dbReference type="EMBL" id="KAH7035837.1"/>
    </source>
</evidence>
<accession>A0A9P9BTU5</accession>
<dbReference type="InterPro" id="IPR052391">
    <property type="entry name" value="E3_Ligase-Neurotoxin"/>
</dbReference>
<comment type="caution">
    <text evidence="2">The sequence shown here is derived from an EMBL/GenBank/DDBJ whole genome shotgun (WGS) entry which is preliminary data.</text>
</comment>
<organism evidence="2 3">
    <name type="scientific">Microdochium trichocladiopsis</name>
    <dbReference type="NCBI Taxonomy" id="1682393"/>
    <lineage>
        <taxon>Eukaryota</taxon>
        <taxon>Fungi</taxon>
        <taxon>Dikarya</taxon>
        <taxon>Ascomycota</taxon>
        <taxon>Pezizomycotina</taxon>
        <taxon>Sordariomycetes</taxon>
        <taxon>Xylariomycetidae</taxon>
        <taxon>Xylariales</taxon>
        <taxon>Microdochiaceae</taxon>
        <taxon>Microdochium</taxon>
    </lineage>
</organism>
<gene>
    <name evidence="2" type="ORF">B0I36DRAFT_286343</name>
</gene>
<dbReference type="Pfam" id="PF12796">
    <property type="entry name" value="Ank_2"/>
    <property type="match status" value="1"/>
</dbReference>
<dbReference type="Gene3D" id="1.25.40.20">
    <property type="entry name" value="Ankyrin repeat-containing domain"/>
    <property type="match status" value="3"/>
</dbReference>
<dbReference type="RefSeq" id="XP_046015930.1">
    <property type="nucleotide sequence ID" value="XM_046151600.1"/>
</dbReference>
<dbReference type="InterPro" id="IPR036770">
    <property type="entry name" value="Ankyrin_rpt-contain_sf"/>
</dbReference>
<dbReference type="Proteomes" id="UP000756346">
    <property type="component" value="Unassembled WGS sequence"/>
</dbReference>
<dbReference type="EMBL" id="JAGTJQ010000003">
    <property type="protein sequence ID" value="KAH7035837.1"/>
    <property type="molecule type" value="Genomic_DNA"/>
</dbReference>
<dbReference type="SMART" id="SM00248">
    <property type="entry name" value="ANK"/>
    <property type="match status" value="6"/>
</dbReference>
<dbReference type="PANTHER" id="PTHR24133:SF40">
    <property type="entry name" value="ANKYRIN REPEAT DOMAIN 44"/>
    <property type="match status" value="1"/>
</dbReference>
<reference evidence="2" key="1">
    <citation type="journal article" date="2021" name="Nat. Commun.">
        <title>Genetic determinants of endophytism in the Arabidopsis root mycobiome.</title>
        <authorList>
            <person name="Mesny F."/>
            <person name="Miyauchi S."/>
            <person name="Thiergart T."/>
            <person name="Pickel B."/>
            <person name="Atanasova L."/>
            <person name="Karlsson M."/>
            <person name="Huettel B."/>
            <person name="Barry K.W."/>
            <person name="Haridas S."/>
            <person name="Chen C."/>
            <person name="Bauer D."/>
            <person name="Andreopoulos W."/>
            <person name="Pangilinan J."/>
            <person name="LaButti K."/>
            <person name="Riley R."/>
            <person name="Lipzen A."/>
            <person name="Clum A."/>
            <person name="Drula E."/>
            <person name="Henrissat B."/>
            <person name="Kohler A."/>
            <person name="Grigoriev I.V."/>
            <person name="Martin F.M."/>
            <person name="Hacquard S."/>
        </authorList>
    </citation>
    <scope>NUCLEOTIDE SEQUENCE</scope>
    <source>
        <strain evidence="2">MPI-CAGE-CH-0230</strain>
    </source>
</reference>
<dbReference type="OrthoDB" id="4772757at2759"/>
<dbReference type="Pfam" id="PF00023">
    <property type="entry name" value="Ank"/>
    <property type="match status" value="1"/>
</dbReference>
<dbReference type="PROSITE" id="PS50088">
    <property type="entry name" value="ANK_REPEAT"/>
    <property type="match status" value="1"/>
</dbReference>
<dbReference type="InterPro" id="IPR002110">
    <property type="entry name" value="Ankyrin_rpt"/>
</dbReference>
<sequence>MLIAKGANPARDPVALRKSLRRSPHILPLLLRHGAKPSRLDLGFACEGLDETRAAGLFLQHGADAYLGEPSAPYLAIAATFHGAGTMRLLLRHGAVVNDMTWKGLTALEAACVSWPEWRNDNMEIVQLLLSGGAAVNRQEGHSIALTNACSDGNIAISRMLLEHGAAVNRAAEGGGTPLYAACRNFGGHGCDIDLLWLLLEHGADPNGRGARWGTPLQALCGSCEYREVDNTALVKGCALLLTRGADPTVCVEGSPYGSALHAACYHGLVSVVELLLRHGADVNAPGGSATPLQQACASRAASTRRASDIKRLVEMLLDHGAVPSAPAGKHGSALEAARKHNPSVVPLLVRHGAVLSEAVGREVSDTGNGE</sequence>
<keyword evidence="3" id="KW-1185">Reference proteome</keyword>